<dbReference type="InterPro" id="IPR000453">
    <property type="entry name" value="Chorismate_synth"/>
</dbReference>
<evidence type="ECO:0000256" key="5">
    <source>
        <dbReference type="ARBA" id="ARBA00022605"/>
    </source>
</evidence>
<keyword evidence="8 12" id="KW-0274">FAD</keyword>
<feature type="binding site" evidence="12">
    <location>
        <begin position="125"/>
        <end position="127"/>
    </location>
    <ligand>
        <name>FMN</name>
        <dbReference type="ChEBI" id="CHEBI:58210"/>
    </ligand>
</feature>
<dbReference type="EMBL" id="CP101527">
    <property type="protein sequence ID" value="UZW76045.1"/>
    <property type="molecule type" value="Genomic_DNA"/>
</dbReference>
<dbReference type="InterPro" id="IPR035904">
    <property type="entry name" value="Chorismate_synth_AroC_sf"/>
</dbReference>
<dbReference type="GO" id="GO:0009073">
    <property type="term" value="P:aromatic amino acid family biosynthetic process"/>
    <property type="evidence" value="ECO:0007669"/>
    <property type="project" value="UniProtKB-KW"/>
</dbReference>
<dbReference type="Pfam" id="PF01264">
    <property type="entry name" value="Chorismate_synt"/>
    <property type="match status" value="1"/>
</dbReference>
<evidence type="ECO:0000256" key="3">
    <source>
        <dbReference type="ARBA" id="ARBA00011881"/>
    </source>
</evidence>
<comment type="catalytic activity">
    <reaction evidence="12 13">
        <text>5-O-(1-carboxyvinyl)-3-phosphoshikimate = chorismate + phosphate</text>
        <dbReference type="Rhea" id="RHEA:21020"/>
        <dbReference type="ChEBI" id="CHEBI:29748"/>
        <dbReference type="ChEBI" id="CHEBI:43474"/>
        <dbReference type="ChEBI" id="CHEBI:57701"/>
        <dbReference type="EC" id="4.2.3.5"/>
    </reaction>
</comment>
<feature type="binding site" evidence="12">
    <location>
        <position position="319"/>
    </location>
    <ligand>
        <name>FMN</name>
        <dbReference type="ChEBI" id="CHEBI:58210"/>
    </ligand>
</feature>
<dbReference type="GO" id="GO:0008652">
    <property type="term" value="P:amino acid biosynthetic process"/>
    <property type="evidence" value="ECO:0007669"/>
    <property type="project" value="UniProtKB-KW"/>
</dbReference>
<dbReference type="FunFam" id="3.60.150.10:FF:000001">
    <property type="entry name" value="Chorismate synthase"/>
    <property type="match status" value="1"/>
</dbReference>
<evidence type="ECO:0000256" key="8">
    <source>
        <dbReference type="ARBA" id="ARBA00022827"/>
    </source>
</evidence>
<dbReference type="EC" id="4.2.3.5" evidence="4 12"/>
<feature type="binding site" evidence="12">
    <location>
        <position position="278"/>
    </location>
    <ligand>
        <name>FMN</name>
        <dbReference type="ChEBI" id="CHEBI:58210"/>
    </ligand>
</feature>
<gene>
    <name evidence="12 14" type="primary">aroC</name>
    <name evidence="14" type="ORF">NNL22_05540</name>
</gene>
<evidence type="ECO:0000256" key="10">
    <source>
        <dbReference type="ARBA" id="ARBA00023141"/>
    </source>
</evidence>
<dbReference type="HAMAP" id="MF_00300">
    <property type="entry name" value="Chorismate_synth"/>
    <property type="match status" value="1"/>
</dbReference>
<keyword evidence="7 12" id="KW-0288">FMN</keyword>
<dbReference type="Gene3D" id="3.60.150.10">
    <property type="entry name" value="Chorismate synthase AroC"/>
    <property type="match status" value="1"/>
</dbReference>
<feature type="binding site" evidence="12">
    <location>
        <position position="54"/>
    </location>
    <ligand>
        <name>NADP(+)</name>
        <dbReference type="ChEBI" id="CHEBI:58349"/>
    </ligand>
</feature>
<dbReference type="SUPFAM" id="SSF103263">
    <property type="entry name" value="Chorismate synthase, AroC"/>
    <property type="match status" value="1"/>
</dbReference>
<dbReference type="KEGG" id="asem:NNL22_05540"/>
<dbReference type="GO" id="GO:0010181">
    <property type="term" value="F:FMN binding"/>
    <property type="evidence" value="ECO:0007669"/>
    <property type="project" value="TreeGrafter"/>
</dbReference>
<dbReference type="GO" id="GO:0004107">
    <property type="term" value="F:chorismate synthase activity"/>
    <property type="evidence" value="ECO:0007669"/>
    <property type="project" value="UniProtKB-UniRule"/>
</dbReference>
<evidence type="ECO:0000256" key="12">
    <source>
        <dbReference type="HAMAP-Rule" id="MF_00300"/>
    </source>
</evidence>
<dbReference type="PROSITE" id="PS00789">
    <property type="entry name" value="CHORISMATE_SYNTHASE_3"/>
    <property type="match status" value="1"/>
</dbReference>
<comment type="subunit">
    <text evidence="3 12">Homotetramer.</text>
</comment>
<keyword evidence="10 12" id="KW-0057">Aromatic amino acid biosynthesis</keyword>
<evidence type="ECO:0000256" key="13">
    <source>
        <dbReference type="RuleBase" id="RU000605"/>
    </source>
</evidence>
<evidence type="ECO:0000256" key="9">
    <source>
        <dbReference type="ARBA" id="ARBA00022857"/>
    </source>
</evidence>
<dbReference type="PIRSF" id="PIRSF001456">
    <property type="entry name" value="Chorismate_synth"/>
    <property type="match status" value="1"/>
</dbReference>
<dbReference type="AlphaFoldDB" id="A0A9E8HKK8"/>
<feature type="binding site" evidence="12">
    <location>
        <begin position="293"/>
        <end position="297"/>
    </location>
    <ligand>
        <name>FMN</name>
        <dbReference type="ChEBI" id="CHEBI:58210"/>
    </ligand>
</feature>
<protein>
    <recommendedName>
        <fullName evidence="4 12">Chorismate synthase</fullName>
        <shortName evidence="12">CS</shortName>
        <ecNumber evidence="4 12">4.2.3.5</ecNumber>
    </recommendedName>
    <alternativeName>
        <fullName evidence="12">5-enolpyruvylshikimate-3-phosphate phospholyase</fullName>
    </alternativeName>
</protein>
<comment type="pathway">
    <text evidence="1 12 13">Metabolic intermediate biosynthesis; chorismate biosynthesis; chorismate from D-erythrose 4-phosphate and phosphoenolpyruvate: step 7/7.</text>
</comment>
<dbReference type="Proteomes" id="UP001164472">
    <property type="component" value="Chromosome"/>
</dbReference>
<dbReference type="PANTHER" id="PTHR21085:SF0">
    <property type="entry name" value="CHORISMATE SYNTHASE"/>
    <property type="match status" value="1"/>
</dbReference>
<evidence type="ECO:0000313" key="14">
    <source>
        <dbReference type="EMBL" id="UZW76045.1"/>
    </source>
</evidence>
<comment type="function">
    <text evidence="12">Catalyzes the anti-1,4-elimination of the C-3 phosphate and the C-6 proR hydrogen from 5-enolpyruvylshikimate-3-phosphate (EPSP) to yield chorismate, which is the branch point compound that serves as the starting substrate for the three terminal pathways of aromatic amino acid biosynthesis. This reaction introduces a second double bond into the aromatic ring system.</text>
</comment>
<organism evidence="14 15">
    <name type="scientific">Alkalimarinus sediminis</name>
    <dbReference type="NCBI Taxonomy" id="1632866"/>
    <lineage>
        <taxon>Bacteria</taxon>
        <taxon>Pseudomonadati</taxon>
        <taxon>Pseudomonadota</taxon>
        <taxon>Gammaproteobacteria</taxon>
        <taxon>Alteromonadales</taxon>
        <taxon>Alteromonadaceae</taxon>
        <taxon>Alkalimarinus</taxon>
    </lineage>
</organism>
<dbReference type="InterPro" id="IPR020541">
    <property type="entry name" value="Chorismate_synthase_CS"/>
</dbReference>
<comment type="cofactor">
    <cofactor evidence="12 13">
        <name>FMNH2</name>
        <dbReference type="ChEBI" id="CHEBI:57618"/>
    </cofactor>
    <text evidence="12 13">Reduced FMN (FMNH(2)).</text>
</comment>
<dbReference type="NCBIfam" id="TIGR00033">
    <property type="entry name" value="aroC"/>
    <property type="match status" value="1"/>
</dbReference>
<sequence length="367" mass="39547">MSGNTFGKLFNVTTFGESHGLALGCIVDGCPPGLELSEEDLQQDLDRRKPGTSRYTTQRREADQVRILSGVFEGKTTGTPIGLTIENTDQRSKDYSNIKDTFRPAHADYSYMHKYGTRDYRGGGRSSARETAMRVAAGGIAKKYLKERLGVEIKGYLSQLGPITIDKVDWDEVGNNPFFCPDVDKVAEMEDYMKALNKEGNSVGAKIVVVAKNVPPGLGEPIFDRLDAELAHALMSINAVKGIEIGAGFDSVAQKGTEHRDEITPEGFLSNHAGGILGGISTGQEIVASIALKPTSSLHLPGRSVDIHGNSIEVSTRGRHDPCVGIRATPIAEAMMALVIMDHFLRNRGQNADVEPITPVIPASPAS</sequence>
<proteinExistence type="inferred from homology"/>
<keyword evidence="15" id="KW-1185">Reference proteome</keyword>
<evidence type="ECO:0000256" key="2">
    <source>
        <dbReference type="ARBA" id="ARBA00008014"/>
    </source>
</evidence>
<feature type="binding site" evidence="12">
    <location>
        <position position="48"/>
    </location>
    <ligand>
        <name>NADP(+)</name>
        <dbReference type="ChEBI" id="CHEBI:58349"/>
    </ligand>
</feature>
<dbReference type="CDD" id="cd07304">
    <property type="entry name" value="Chorismate_synthase"/>
    <property type="match status" value="1"/>
</dbReference>
<reference evidence="14" key="1">
    <citation type="submission" date="2022-07" db="EMBL/GenBank/DDBJ databases">
        <title>Alkalimarinus sp. nov., isolated from gut of a Alitta virens.</title>
        <authorList>
            <person name="Yang A.I."/>
            <person name="Shin N.-R."/>
        </authorList>
    </citation>
    <scope>NUCLEOTIDE SEQUENCE</scope>
    <source>
        <strain evidence="14">FA028</strain>
    </source>
</reference>
<evidence type="ECO:0000256" key="4">
    <source>
        <dbReference type="ARBA" id="ARBA00013036"/>
    </source>
</evidence>
<dbReference type="PROSITE" id="PS00787">
    <property type="entry name" value="CHORISMATE_SYNTHASE_1"/>
    <property type="match status" value="1"/>
</dbReference>
<keyword evidence="5 12" id="KW-0028">Amino-acid biosynthesis</keyword>
<name>A0A9E8HKK8_9ALTE</name>
<evidence type="ECO:0000256" key="6">
    <source>
        <dbReference type="ARBA" id="ARBA00022630"/>
    </source>
</evidence>
<keyword evidence="6 12" id="KW-0285">Flavoprotein</keyword>
<dbReference type="NCBIfam" id="NF003793">
    <property type="entry name" value="PRK05382.1"/>
    <property type="match status" value="1"/>
</dbReference>
<evidence type="ECO:0000313" key="15">
    <source>
        <dbReference type="Proteomes" id="UP001164472"/>
    </source>
</evidence>
<accession>A0A9E8HKK8</accession>
<dbReference type="PANTHER" id="PTHR21085">
    <property type="entry name" value="CHORISMATE SYNTHASE"/>
    <property type="match status" value="1"/>
</dbReference>
<dbReference type="RefSeq" id="WP_251812181.1">
    <property type="nucleotide sequence ID" value="NZ_CP101527.1"/>
</dbReference>
<dbReference type="GO" id="GO:0005829">
    <property type="term" value="C:cytosol"/>
    <property type="evidence" value="ECO:0007669"/>
    <property type="project" value="TreeGrafter"/>
</dbReference>
<keyword evidence="11 12" id="KW-0456">Lyase</keyword>
<evidence type="ECO:0000256" key="1">
    <source>
        <dbReference type="ARBA" id="ARBA00005044"/>
    </source>
</evidence>
<dbReference type="GO" id="GO:0009423">
    <property type="term" value="P:chorismate biosynthetic process"/>
    <property type="evidence" value="ECO:0007669"/>
    <property type="project" value="UniProtKB-UniRule"/>
</dbReference>
<keyword evidence="9 12" id="KW-0521">NADP</keyword>
<evidence type="ECO:0000256" key="11">
    <source>
        <dbReference type="ARBA" id="ARBA00023239"/>
    </source>
</evidence>
<comment type="similarity">
    <text evidence="2 12 13">Belongs to the chorismate synthase family.</text>
</comment>
<feature type="binding site" evidence="12">
    <location>
        <begin position="238"/>
        <end position="239"/>
    </location>
    <ligand>
        <name>FMN</name>
        <dbReference type="ChEBI" id="CHEBI:58210"/>
    </ligand>
</feature>
<evidence type="ECO:0000256" key="7">
    <source>
        <dbReference type="ARBA" id="ARBA00022643"/>
    </source>
</evidence>